<evidence type="ECO:0000256" key="1">
    <source>
        <dbReference type="ARBA" id="ARBA00004123"/>
    </source>
</evidence>
<evidence type="ECO:0000256" key="7">
    <source>
        <dbReference type="RuleBase" id="RU000682"/>
    </source>
</evidence>
<dbReference type="InterPro" id="IPR009057">
    <property type="entry name" value="Homeodomain-like_sf"/>
</dbReference>
<proteinExistence type="inferred from homology"/>
<dbReference type="OrthoDB" id="6159439at2759"/>
<dbReference type="GO" id="GO:0000978">
    <property type="term" value="F:RNA polymerase II cis-regulatory region sequence-specific DNA binding"/>
    <property type="evidence" value="ECO:0007669"/>
    <property type="project" value="TreeGrafter"/>
</dbReference>
<dbReference type="PANTHER" id="PTHR46643">
    <property type="entry name" value="HOMEOBOX PROTEIN GOOSECOID-RELATED"/>
    <property type="match status" value="1"/>
</dbReference>
<evidence type="ECO:0000256" key="5">
    <source>
        <dbReference type="ARBA" id="ARBA00023242"/>
    </source>
</evidence>
<dbReference type="AlphaFoldDB" id="A0A811JVF8"/>
<dbReference type="GO" id="GO:0000981">
    <property type="term" value="F:DNA-binding transcription factor activity, RNA polymerase II-specific"/>
    <property type="evidence" value="ECO:0007669"/>
    <property type="project" value="InterPro"/>
</dbReference>
<dbReference type="EMBL" id="CAJFDH010000001">
    <property type="protein sequence ID" value="CAD5207114.1"/>
    <property type="molecule type" value="Genomic_DNA"/>
</dbReference>
<feature type="compositionally biased region" description="Basic and acidic residues" evidence="8">
    <location>
        <begin position="26"/>
        <end position="46"/>
    </location>
</feature>
<protein>
    <recommendedName>
        <fullName evidence="9">Homeobox domain-containing protein</fullName>
    </recommendedName>
</protein>
<dbReference type="SUPFAM" id="SSF46689">
    <property type="entry name" value="Homeodomain-like"/>
    <property type="match status" value="1"/>
</dbReference>
<feature type="region of interest" description="Disordered" evidence="8">
    <location>
        <begin position="179"/>
        <end position="216"/>
    </location>
</feature>
<evidence type="ECO:0000313" key="10">
    <source>
        <dbReference type="EMBL" id="CAD5207114.1"/>
    </source>
</evidence>
<dbReference type="InterPro" id="IPR051440">
    <property type="entry name" value="Goosecoid-like_HB"/>
</dbReference>
<dbReference type="PROSITE" id="PS50071">
    <property type="entry name" value="HOMEOBOX_2"/>
    <property type="match status" value="1"/>
</dbReference>
<evidence type="ECO:0000256" key="8">
    <source>
        <dbReference type="SAM" id="MobiDB-lite"/>
    </source>
</evidence>
<dbReference type="Proteomes" id="UP000614601">
    <property type="component" value="Unassembled WGS sequence"/>
</dbReference>
<gene>
    <name evidence="10" type="ORF">BOKJ2_LOCUS1798</name>
</gene>
<keyword evidence="5 6" id="KW-0539">Nucleus</keyword>
<evidence type="ECO:0000259" key="9">
    <source>
        <dbReference type="PROSITE" id="PS50071"/>
    </source>
</evidence>
<dbReference type="PROSITE" id="PS00027">
    <property type="entry name" value="HOMEOBOX_1"/>
    <property type="match status" value="1"/>
</dbReference>
<evidence type="ECO:0000256" key="6">
    <source>
        <dbReference type="PROSITE-ProRule" id="PRU00108"/>
    </source>
</evidence>
<dbReference type="Proteomes" id="UP000783686">
    <property type="component" value="Unassembled WGS sequence"/>
</dbReference>
<dbReference type="Pfam" id="PF00046">
    <property type="entry name" value="Homeodomain"/>
    <property type="match status" value="1"/>
</dbReference>
<comment type="similarity">
    <text evidence="2">Belongs to the paired homeobox family. Bicoid subfamily.</text>
</comment>
<evidence type="ECO:0000256" key="2">
    <source>
        <dbReference type="ARBA" id="ARBA00006503"/>
    </source>
</evidence>
<dbReference type="CDD" id="cd00086">
    <property type="entry name" value="homeodomain"/>
    <property type="match status" value="1"/>
</dbReference>
<dbReference type="InterPro" id="IPR001356">
    <property type="entry name" value="HD"/>
</dbReference>
<evidence type="ECO:0000313" key="11">
    <source>
        <dbReference type="Proteomes" id="UP000614601"/>
    </source>
</evidence>
<feature type="domain" description="Homeobox" evidence="9">
    <location>
        <begin position="120"/>
        <end position="180"/>
    </location>
</feature>
<reference evidence="10" key="1">
    <citation type="submission" date="2020-09" db="EMBL/GenBank/DDBJ databases">
        <authorList>
            <person name="Kikuchi T."/>
        </authorList>
    </citation>
    <scope>NUCLEOTIDE SEQUENCE</scope>
    <source>
        <strain evidence="10">SH1</strain>
    </source>
</reference>
<organism evidence="10 11">
    <name type="scientific">Bursaphelenchus okinawaensis</name>
    <dbReference type="NCBI Taxonomy" id="465554"/>
    <lineage>
        <taxon>Eukaryota</taxon>
        <taxon>Metazoa</taxon>
        <taxon>Ecdysozoa</taxon>
        <taxon>Nematoda</taxon>
        <taxon>Chromadorea</taxon>
        <taxon>Rhabditida</taxon>
        <taxon>Tylenchina</taxon>
        <taxon>Tylenchomorpha</taxon>
        <taxon>Aphelenchoidea</taxon>
        <taxon>Aphelenchoididae</taxon>
        <taxon>Bursaphelenchus</taxon>
    </lineage>
</organism>
<comment type="subcellular location">
    <subcellularLocation>
        <location evidence="1 6 7">Nucleus</location>
    </subcellularLocation>
</comment>
<sequence>MGVRSTGKYPRLIPVPPISDEPWLGGREERGTGGVTRGERIGKEKGGGGAGFTPDLVDNARDASPSYPLDMLSQSQINLASPFPSTSFLGMPLINMFSPLSYLPVFNGDVNMLHQLSQCRRKRRHRTIFTDEQLGILEHNFAINQYPDMTLREKLALQCDLKEERVEIWFKNRRAKERKKGKEGPNGISLEQSPNSEENTIINEESDYDEYEPRAVKRTYDQIDEDSLCSKRRKSK</sequence>
<dbReference type="GO" id="GO:0005634">
    <property type="term" value="C:nucleus"/>
    <property type="evidence" value="ECO:0007669"/>
    <property type="project" value="UniProtKB-SubCell"/>
</dbReference>
<keyword evidence="11" id="KW-1185">Reference proteome</keyword>
<evidence type="ECO:0000256" key="4">
    <source>
        <dbReference type="ARBA" id="ARBA00023155"/>
    </source>
</evidence>
<dbReference type="InterPro" id="IPR017970">
    <property type="entry name" value="Homeobox_CS"/>
</dbReference>
<name>A0A811JVF8_9BILA</name>
<keyword evidence="4 6" id="KW-0371">Homeobox</keyword>
<feature type="DNA-binding region" description="Homeobox" evidence="6">
    <location>
        <begin position="122"/>
        <end position="181"/>
    </location>
</feature>
<dbReference type="PANTHER" id="PTHR46643:SF1">
    <property type="entry name" value="HOMEOBOX PROTEIN GOOSECOID-2"/>
    <property type="match status" value="1"/>
</dbReference>
<evidence type="ECO:0000256" key="3">
    <source>
        <dbReference type="ARBA" id="ARBA00023125"/>
    </source>
</evidence>
<dbReference type="EMBL" id="CAJFCW020000001">
    <property type="protein sequence ID" value="CAG9084393.1"/>
    <property type="molecule type" value="Genomic_DNA"/>
</dbReference>
<dbReference type="Gene3D" id="1.10.10.60">
    <property type="entry name" value="Homeodomain-like"/>
    <property type="match status" value="1"/>
</dbReference>
<accession>A0A811JVF8</accession>
<dbReference type="SMART" id="SM00389">
    <property type="entry name" value="HOX"/>
    <property type="match status" value="1"/>
</dbReference>
<comment type="caution">
    <text evidence="10">The sequence shown here is derived from an EMBL/GenBank/DDBJ whole genome shotgun (WGS) entry which is preliminary data.</text>
</comment>
<keyword evidence="3 6" id="KW-0238">DNA-binding</keyword>
<feature type="region of interest" description="Disordered" evidence="8">
    <location>
        <begin position="19"/>
        <end position="59"/>
    </location>
</feature>